<dbReference type="CDD" id="cd00093">
    <property type="entry name" value="HTH_XRE"/>
    <property type="match status" value="1"/>
</dbReference>
<evidence type="ECO:0000313" key="3">
    <source>
        <dbReference type="Proteomes" id="UP001595526"/>
    </source>
</evidence>
<dbReference type="InterPro" id="IPR001387">
    <property type="entry name" value="Cro/C1-type_HTH"/>
</dbReference>
<dbReference type="PROSITE" id="PS50943">
    <property type="entry name" value="HTH_CROC1"/>
    <property type="match status" value="1"/>
</dbReference>
<dbReference type="RefSeq" id="WP_379022813.1">
    <property type="nucleotide sequence ID" value="NZ_JBHRTA010000036.1"/>
</dbReference>
<evidence type="ECO:0000313" key="2">
    <source>
        <dbReference type="EMBL" id="MFC3198295.1"/>
    </source>
</evidence>
<dbReference type="SMART" id="SM00530">
    <property type="entry name" value="HTH_XRE"/>
    <property type="match status" value="1"/>
</dbReference>
<evidence type="ECO:0000259" key="1">
    <source>
        <dbReference type="PROSITE" id="PS50943"/>
    </source>
</evidence>
<name>A0ABV7JN25_9SPHI</name>
<protein>
    <submittedName>
        <fullName evidence="2">Helix-turn-helix domain-containing protein</fullName>
    </submittedName>
</protein>
<dbReference type="Gene3D" id="1.10.260.40">
    <property type="entry name" value="lambda repressor-like DNA-binding domains"/>
    <property type="match status" value="1"/>
</dbReference>
<dbReference type="Pfam" id="PF01381">
    <property type="entry name" value="HTH_3"/>
    <property type="match status" value="1"/>
</dbReference>
<dbReference type="Proteomes" id="UP001595526">
    <property type="component" value="Unassembled WGS sequence"/>
</dbReference>
<dbReference type="InterPro" id="IPR010982">
    <property type="entry name" value="Lambda_DNA-bd_dom_sf"/>
</dbReference>
<organism evidence="2 3">
    <name type="scientific">Parapedobacter deserti</name>
    <dbReference type="NCBI Taxonomy" id="1912957"/>
    <lineage>
        <taxon>Bacteria</taxon>
        <taxon>Pseudomonadati</taxon>
        <taxon>Bacteroidota</taxon>
        <taxon>Sphingobacteriia</taxon>
        <taxon>Sphingobacteriales</taxon>
        <taxon>Sphingobacteriaceae</taxon>
        <taxon>Parapedobacter</taxon>
    </lineage>
</organism>
<sequence length="137" mass="15564">MVKQLKNIICTNLVRIRKKRRFSQREVAAILSIKQSSYSNIEAGYTPISGVCLGLLADFYGIPVQWFFHLDEAAMTDSIQTSTQQEQLKEQLHVYKALSGVYEKRIGELEAKVKQKNAKIESLLAGNGHDMEEFNDL</sequence>
<feature type="domain" description="HTH cro/C1-type" evidence="1">
    <location>
        <begin position="13"/>
        <end position="67"/>
    </location>
</feature>
<keyword evidence="3" id="KW-1185">Reference proteome</keyword>
<reference evidence="3" key="1">
    <citation type="journal article" date="2019" name="Int. J. Syst. Evol. Microbiol.">
        <title>The Global Catalogue of Microorganisms (GCM) 10K type strain sequencing project: providing services to taxonomists for standard genome sequencing and annotation.</title>
        <authorList>
            <consortium name="The Broad Institute Genomics Platform"/>
            <consortium name="The Broad Institute Genome Sequencing Center for Infectious Disease"/>
            <person name="Wu L."/>
            <person name="Ma J."/>
        </authorList>
    </citation>
    <scope>NUCLEOTIDE SEQUENCE [LARGE SCALE GENOMIC DNA]</scope>
    <source>
        <strain evidence="3">KCTC 52416</strain>
    </source>
</reference>
<dbReference type="SUPFAM" id="SSF47413">
    <property type="entry name" value="lambda repressor-like DNA-binding domains"/>
    <property type="match status" value="1"/>
</dbReference>
<comment type="caution">
    <text evidence="2">The sequence shown here is derived from an EMBL/GenBank/DDBJ whole genome shotgun (WGS) entry which is preliminary data.</text>
</comment>
<dbReference type="EMBL" id="JBHRTA010000036">
    <property type="protein sequence ID" value="MFC3198295.1"/>
    <property type="molecule type" value="Genomic_DNA"/>
</dbReference>
<accession>A0ABV7JN25</accession>
<gene>
    <name evidence="2" type="ORF">ACFOET_11790</name>
</gene>
<proteinExistence type="predicted"/>